<dbReference type="CDD" id="cd06582">
    <property type="entry name" value="TM_PBP1_LivH_like"/>
    <property type="match status" value="1"/>
</dbReference>
<dbReference type="GO" id="GO:0005886">
    <property type="term" value="C:plasma membrane"/>
    <property type="evidence" value="ECO:0007669"/>
    <property type="project" value="UniProtKB-SubCell"/>
</dbReference>
<comment type="similarity">
    <text evidence="8">Belongs to the binding-protein-dependent transport system permease family. LivHM subfamily.</text>
</comment>
<feature type="transmembrane region" description="Helical" evidence="9">
    <location>
        <begin position="74"/>
        <end position="107"/>
    </location>
</feature>
<proteinExistence type="inferred from homology"/>
<evidence type="ECO:0000256" key="2">
    <source>
        <dbReference type="ARBA" id="ARBA00022448"/>
    </source>
</evidence>
<dbReference type="Pfam" id="PF02653">
    <property type="entry name" value="BPD_transp_2"/>
    <property type="match status" value="1"/>
</dbReference>
<evidence type="ECO:0000256" key="6">
    <source>
        <dbReference type="ARBA" id="ARBA00022989"/>
    </source>
</evidence>
<evidence type="ECO:0000313" key="10">
    <source>
        <dbReference type="EMBL" id="ABM38250.1"/>
    </source>
</evidence>
<feature type="transmembrane region" description="Helical" evidence="9">
    <location>
        <begin position="286"/>
        <end position="306"/>
    </location>
</feature>
<feature type="transmembrane region" description="Helical" evidence="9">
    <location>
        <begin position="217"/>
        <end position="238"/>
    </location>
</feature>
<feature type="transmembrane region" description="Helical" evidence="9">
    <location>
        <begin position="41"/>
        <end position="62"/>
    </location>
</feature>
<dbReference type="PANTHER" id="PTHR11795:SF442">
    <property type="entry name" value="ABC TRANSPORTER ATP-BINDING PROTEIN"/>
    <property type="match status" value="1"/>
</dbReference>
<dbReference type="InterPro" id="IPR001851">
    <property type="entry name" value="ABC_transp_permease"/>
</dbReference>
<evidence type="ECO:0000256" key="4">
    <source>
        <dbReference type="ARBA" id="ARBA00022692"/>
    </source>
</evidence>
<evidence type="ECO:0000256" key="8">
    <source>
        <dbReference type="ARBA" id="ARBA00037998"/>
    </source>
</evidence>
<evidence type="ECO:0000256" key="1">
    <source>
        <dbReference type="ARBA" id="ARBA00004651"/>
    </source>
</evidence>
<dbReference type="GO" id="GO:0006865">
    <property type="term" value="P:amino acid transport"/>
    <property type="evidence" value="ECO:0007669"/>
    <property type="project" value="UniProtKB-KW"/>
</dbReference>
<evidence type="ECO:0000256" key="5">
    <source>
        <dbReference type="ARBA" id="ARBA00022970"/>
    </source>
</evidence>
<sequence>MRSCLLTLPCAFSHSRKDEAFFMDLSIFLIQCLNALQYGLLLFLVASGLTLIFGIMGVINLAHGSFYMIGAYMAYALAPVVASTFGGGFFATLAVGVVLAVLLGYVLEWAFFSFLYEREHLQQVLMTYGLILVFEELRSLLVGDEVHGVEVPAFLAGTLPLGELMTYPVYRLFVSGVCLVLALGMYLVFTRTRLGMMIRAGSTNREMVQSLGIDIKFLYRVVFAAGLGVAVLAGMVAAPVSSVYPGMGDSVLIICFVIVVIGGIGSIRGALLAALLIGFVDTFGKVFLPQAAGVLVYVLMALILLWKPDGLFKAG</sequence>
<keyword evidence="2" id="KW-0813">Transport</keyword>
<keyword evidence="4 9" id="KW-0812">Transmembrane</keyword>
<accession>A1VRH2</accession>
<dbReference type="EMBL" id="CP000529">
    <property type="protein sequence ID" value="ABM38250.1"/>
    <property type="molecule type" value="Genomic_DNA"/>
</dbReference>
<dbReference type="STRING" id="365044.Pnap_2951"/>
<gene>
    <name evidence="10" type="ordered locus">Pnap_2951</name>
</gene>
<protein>
    <submittedName>
        <fullName evidence="10">Amino acid/amide ABC transporter membrane protein 1, HAAT family</fullName>
    </submittedName>
</protein>
<comment type="subcellular location">
    <subcellularLocation>
        <location evidence="1">Cell membrane</location>
        <topology evidence="1">Multi-pass membrane protein</topology>
    </subcellularLocation>
</comment>
<keyword evidence="6 9" id="KW-1133">Transmembrane helix</keyword>
<feature type="transmembrane region" description="Helical" evidence="9">
    <location>
        <begin position="250"/>
        <end position="279"/>
    </location>
</feature>
<keyword evidence="7 9" id="KW-0472">Membrane</keyword>
<keyword evidence="3" id="KW-1003">Cell membrane</keyword>
<dbReference type="PANTHER" id="PTHR11795">
    <property type="entry name" value="BRANCHED-CHAIN AMINO ACID TRANSPORT SYSTEM PERMEASE PROTEIN LIVH"/>
    <property type="match status" value="1"/>
</dbReference>
<evidence type="ECO:0000256" key="9">
    <source>
        <dbReference type="SAM" id="Phobius"/>
    </source>
</evidence>
<dbReference type="AlphaFoldDB" id="A1VRH2"/>
<dbReference type="GO" id="GO:0022857">
    <property type="term" value="F:transmembrane transporter activity"/>
    <property type="evidence" value="ECO:0007669"/>
    <property type="project" value="InterPro"/>
</dbReference>
<feature type="transmembrane region" description="Helical" evidence="9">
    <location>
        <begin position="169"/>
        <end position="189"/>
    </location>
</feature>
<evidence type="ECO:0000313" key="11">
    <source>
        <dbReference type="Proteomes" id="UP000000644"/>
    </source>
</evidence>
<organism evidence="10 11">
    <name type="scientific">Polaromonas naphthalenivorans (strain CJ2)</name>
    <dbReference type="NCBI Taxonomy" id="365044"/>
    <lineage>
        <taxon>Bacteria</taxon>
        <taxon>Pseudomonadati</taxon>
        <taxon>Pseudomonadota</taxon>
        <taxon>Betaproteobacteria</taxon>
        <taxon>Burkholderiales</taxon>
        <taxon>Comamonadaceae</taxon>
        <taxon>Polaromonas</taxon>
    </lineage>
</organism>
<evidence type="ECO:0000256" key="7">
    <source>
        <dbReference type="ARBA" id="ARBA00023136"/>
    </source>
</evidence>
<reference evidence="11" key="1">
    <citation type="journal article" date="2009" name="Environ. Microbiol.">
        <title>The genome of Polaromonas naphthalenivorans strain CJ2, isolated from coal tar-contaminated sediment, reveals physiological and metabolic versatility and evolution through extensive horizontal gene transfer.</title>
        <authorList>
            <person name="Yagi J.M."/>
            <person name="Sims D."/>
            <person name="Brettin T."/>
            <person name="Bruce D."/>
            <person name="Madsen E.L."/>
        </authorList>
    </citation>
    <scope>NUCLEOTIDE SEQUENCE [LARGE SCALE GENOMIC DNA]</scope>
    <source>
        <strain evidence="11">CJ2</strain>
    </source>
</reference>
<dbReference type="HOGENOM" id="CLU_039929_2_1_4"/>
<dbReference type="InterPro" id="IPR052157">
    <property type="entry name" value="BCAA_transport_permease"/>
</dbReference>
<evidence type="ECO:0000256" key="3">
    <source>
        <dbReference type="ARBA" id="ARBA00022475"/>
    </source>
</evidence>
<dbReference type="eggNOG" id="COG0559">
    <property type="taxonomic scope" value="Bacteria"/>
</dbReference>
<keyword evidence="5" id="KW-0029">Amino-acid transport</keyword>
<dbReference type="Proteomes" id="UP000000644">
    <property type="component" value="Chromosome"/>
</dbReference>
<dbReference type="KEGG" id="pna:Pnap_2951"/>
<name>A1VRH2_POLNA</name>
<keyword evidence="11" id="KW-1185">Reference proteome</keyword>